<evidence type="ECO:0000259" key="1">
    <source>
        <dbReference type="PROSITE" id="PS51186"/>
    </source>
</evidence>
<sequence>MKIYAETKNLILREIVIEDTGDMYRLDSDPLVHKYLGNKPISCMGKARAYVDYIRMQYETYGIGRWAAIEKSTGDWIGWTGLKMNFENEMNGHTDFYDIGYRFMPQYWGKGYATESSIAARDYFFENFTGKKLCGMAELGNGASCRVLEKIGLERKDNFIYEPENIELAWFEKSM</sequence>
<dbReference type="InterPro" id="IPR016181">
    <property type="entry name" value="Acyl_CoA_acyltransferase"/>
</dbReference>
<dbReference type="GO" id="GO:0016747">
    <property type="term" value="F:acyltransferase activity, transferring groups other than amino-acyl groups"/>
    <property type="evidence" value="ECO:0007669"/>
    <property type="project" value="InterPro"/>
</dbReference>
<organism evidence="2 3">
    <name type="scientific">Dokdonia donghaensis DSW-1</name>
    <dbReference type="NCBI Taxonomy" id="1300343"/>
    <lineage>
        <taxon>Bacteria</taxon>
        <taxon>Pseudomonadati</taxon>
        <taxon>Bacteroidota</taxon>
        <taxon>Flavobacteriia</taxon>
        <taxon>Flavobacteriales</taxon>
        <taxon>Flavobacteriaceae</taxon>
        <taxon>Dokdonia</taxon>
    </lineage>
</organism>
<evidence type="ECO:0000313" key="2">
    <source>
        <dbReference type="EMBL" id="KGO07019.1"/>
    </source>
</evidence>
<dbReference type="PROSITE" id="PS51186">
    <property type="entry name" value="GNAT"/>
    <property type="match status" value="1"/>
</dbReference>
<reference evidence="2 3" key="1">
    <citation type="submission" date="2014-10" db="EMBL/GenBank/DDBJ databases">
        <title>Draft genome sequence of the proteorhodopsin-containing marine bacterium Dokdonia donghaensis.</title>
        <authorList>
            <person name="Gomez-Consarnau L."/>
            <person name="Gonzalez J.M."/>
            <person name="Riedel T."/>
            <person name="Jaenicke S."/>
            <person name="Wagner-Doebler I."/>
            <person name="Fuhrman J.A."/>
        </authorList>
    </citation>
    <scope>NUCLEOTIDE SEQUENCE [LARGE SCALE GENOMIC DNA]</scope>
    <source>
        <strain evidence="2 3">DSW-1</strain>
    </source>
</reference>
<evidence type="ECO:0000313" key="3">
    <source>
        <dbReference type="Proteomes" id="UP000030140"/>
    </source>
</evidence>
<dbReference type="AlphaFoldDB" id="A0A0A2GUS9"/>
<dbReference type="KEGG" id="ddo:I597_0736"/>
<dbReference type="Proteomes" id="UP000030140">
    <property type="component" value="Unassembled WGS sequence"/>
</dbReference>
<gene>
    <name evidence="2" type="ORF">NV36_09320</name>
</gene>
<dbReference type="OrthoDB" id="9788916at2"/>
<dbReference type="PATRIC" id="fig|1300343.5.peg.746"/>
<proteinExistence type="predicted"/>
<dbReference type="InterPro" id="IPR051531">
    <property type="entry name" value="N-acetyltransferase"/>
</dbReference>
<dbReference type="EMBL" id="JSAQ01000001">
    <property type="protein sequence ID" value="KGO07019.1"/>
    <property type="molecule type" value="Genomic_DNA"/>
</dbReference>
<dbReference type="Gene3D" id="3.40.630.30">
    <property type="match status" value="1"/>
</dbReference>
<accession>A0A0A2GUS9</accession>
<feature type="domain" description="N-acetyltransferase" evidence="1">
    <location>
        <begin position="10"/>
        <end position="175"/>
    </location>
</feature>
<dbReference type="InterPro" id="IPR000182">
    <property type="entry name" value="GNAT_dom"/>
</dbReference>
<protein>
    <recommendedName>
        <fullName evidence="1">N-acetyltransferase domain-containing protein</fullName>
    </recommendedName>
</protein>
<dbReference type="PANTHER" id="PTHR43792">
    <property type="entry name" value="GNAT FAMILY, PUTATIVE (AFU_ORTHOLOGUE AFUA_3G00765)-RELATED-RELATED"/>
    <property type="match status" value="1"/>
</dbReference>
<name>A0A0A2GUS9_9FLAO</name>
<dbReference type="RefSeq" id="WP_035326447.1">
    <property type="nucleotide sequence ID" value="NZ_CP015125.1"/>
</dbReference>
<comment type="caution">
    <text evidence="2">The sequence shown here is derived from an EMBL/GenBank/DDBJ whole genome shotgun (WGS) entry which is preliminary data.</text>
</comment>
<dbReference type="SUPFAM" id="SSF55729">
    <property type="entry name" value="Acyl-CoA N-acyltransferases (Nat)"/>
    <property type="match status" value="1"/>
</dbReference>
<dbReference type="PANTHER" id="PTHR43792:SF16">
    <property type="entry name" value="N-ACETYLTRANSFERASE DOMAIN-CONTAINING PROTEIN"/>
    <property type="match status" value="1"/>
</dbReference>
<dbReference type="Pfam" id="PF13302">
    <property type="entry name" value="Acetyltransf_3"/>
    <property type="match status" value="1"/>
</dbReference>
<keyword evidence="3" id="KW-1185">Reference proteome</keyword>